<feature type="chain" id="PRO_5033058430" evidence="1">
    <location>
        <begin position="21"/>
        <end position="139"/>
    </location>
</feature>
<dbReference type="AlphaFoldDB" id="A0A833NY31"/>
<evidence type="ECO:0000313" key="3">
    <source>
        <dbReference type="Proteomes" id="UP000488506"/>
    </source>
</evidence>
<feature type="signal peptide" evidence="1">
    <location>
        <begin position="1"/>
        <end position="20"/>
    </location>
</feature>
<sequence length="139" mass="15768">MKFKISLLSFIIAFSSLHFCFALTKYDIKAKMDTTNQLFSGTQQVIYTNTCSNELSEMYLILFPNLMTDKNPYISELSNDYGYLEGFDPAWLKIDGISNISGQPMQYEYVKAPATISKYSLDKVLLKGNYSGVLIIPIL</sequence>
<reference evidence="2 3" key="1">
    <citation type="submission" date="2019-12" db="EMBL/GenBank/DDBJ databases">
        <authorList>
            <person name="Wolfe R."/>
            <person name="Danczak R."/>
            <person name="Wilkins M."/>
        </authorList>
    </citation>
    <scope>NUCLEOTIDE SEQUENCE [LARGE SCALE GENOMIC DNA]</scope>
    <source>
        <strain evidence="2">X2_MaxBin.013</strain>
    </source>
</reference>
<name>A0A833NY31_UNCSA</name>
<dbReference type="EMBL" id="WPAF01000030">
    <property type="protein sequence ID" value="KAF0133277.1"/>
    <property type="molecule type" value="Genomic_DNA"/>
</dbReference>
<dbReference type="Proteomes" id="UP000488506">
    <property type="component" value="Unassembled WGS sequence"/>
</dbReference>
<protein>
    <submittedName>
        <fullName evidence="2">Uncharacterized protein</fullName>
    </submittedName>
</protein>
<keyword evidence="1" id="KW-0732">Signal</keyword>
<proteinExistence type="predicted"/>
<evidence type="ECO:0000313" key="2">
    <source>
        <dbReference type="EMBL" id="KAF0133277.1"/>
    </source>
</evidence>
<gene>
    <name evidence="2" type="ORF">FD145_1357</name>
</gene>
<evidence type="ECO:0000256" key="1">
    <source>
        <dbReference type="SAM" id="SignalP"/>
    </source>
</evidence>
<organism evidence="2 3">
    <name type="scientific">Candidatus Saganbacteria bacterium</name>
    <dbReference type="NCBI Taxonomy" id="2575572"/>
    <lineage>
        <taxon>Bacteria</taxon>
        <taxon>Bacillati</taxon>
        <taxon>Saganbacteria</taxon>
    </lineage>
</organism>
<accession>A0A833NY31</accession>
<comment type="caution">
    <text evidence="2">The sequence shown here is derived from an EMBL/GenBank/DDBJ whole genome shotgun (WGS) entry which is preliminary data.</text>
</comment>